<gene>
    <name evidence="1" type="ORF">PINE0816_LOCUS18008</name>
</gene>
<proteinExistence type="predicted"/>
<accession>A0A7S0CFT3</accession>
<name>A0A7S0CFT3_9STRA</name>
<reference evidence="1" key="1">
    <citation type="submission" date="2021-01" db="EMBL/GenBank/DDBJ databases">
        <authorList>
            <person name="Corre E."/>
            <person name="Pelletier E."/>
            <person name="Niang G."/>
            <person name="Scheremetjew M."/>
            <person name="Finn R."/>
            <person name="Kale V."/>
            <person name="Holt S."/>
            <person name="Cochrane G."/>
            <person name="Meng A."/>
            <person name="Brown T."/>
            <person name="Cohen L."/>
        </authorList>
    </citation>
    <scope>NUCLEOTIDE SEQUENCE</scope>
    <source>
        <strain evidence="1">CCAP1064/1</strain>
    </source>
</reference>
<organism evidence="1">
    <name type="scientific">Proboscia inermis</name>
    <dbReference type="NCBI Taxonomy" id="420281"/>
    <lineage>
        <taxon>Eukaryota</taxon>
        <taxon>Sar</taxon>
        <taxon>Stramenopiles</taxon>
        <taxon>Ochrophyta</taxon>
        <taxon>Bacillariophyta</taxon>
        <taxon>Coscinodiscophyceae</taxon>
        <taxon>Rhizosoleniophycidae</taxon>
        <taxon>Rhizosoleniales</taxon>
        <taxon>Rhizosoleniaceae</taxon>
        <taxon>Proboscia</taxon>
    </lineage>
</organism>
<protein>
    <submittedName>
        <fullName evidence="1">Uncharacterized protein</fullName>
    </submittedName>
</protein>
<dbReference type="AlphaFoldDB" id="A0A7S0CFT3"/>
<evidence type="ECO:0000313" key="1">
    <source>
        <dbReference type="EMBL" id="CAD8421852.1"/>
    </source>
</evidence>
<dbReference type="EMBL" id="HBEL01038796">
    <property type="protein sequence ID" value="CAD8421852.1"/>
    <property type="molecule type" value="Transcribed_RNA"/>
</dbReference>
<sequence length="172" mass="19656">MPHIFDDDASRKKLDFEMIRIFNEDKPIVDFMKSFQCSECADIFGKDDEDYDDFSTSTVGVNIGTIIPTIEFDVNMSIDEFSQSGGELTCAPSYDSSIMTSSIGSASMDQSSHKTNGLSKLFMNKLKKPNWNEKIIIDNMPLCRRTSENRMNNDRGRKIDKSKKAFNWFNEI</sequence>